<evidence type="ECO:0000256" key="3">
    <source>
        <dbReference type="ARBA" id="ARBA00023004"/>
    </source>
</evidence>
<reference evidence="8" key="1">
    <citation type="submission" date="2021-01" db="EMBL/GenBank/DDBJ databases">
        <authorList>
            <person name="Corre E."/>
            <person name="Pelletier E."/>
            <person name="Niang G."/>
            <person name="Scheremetjew M."/>
            <person name="Finn R."/>
            <person name="Kale V."/>
            <person name="Holt S."/>
            <person name="Cochrane G."/>
            <person name="Meng A."/>
            <person name="Brown T."/>
            <person name="Cohen L."/>
        </authorList>
    </citation>
    <scope>NUCLEOTIDE SEQUENCE</scope>
    <source>
        <strain evidence="8">CCMP622</strain>
    </source>
</reference>
<evidence type="ECO:0000256" key="4">
    <source>
        <dbReference type="ARBA" id="ARBA00038168"/>
    </source>
</evidence>
<feature type="chain" id="PRO_5030716515" description="Cytochrome b5 heme-binding domain-containing protein" evidence="6">
    <location>
        <begin position="18"/>
        <end position="155"/>
    </location>
</feature>
<dbReference type="AlphaFoldDB" id="A0A7S2X7H9"/>
<keyword evidence="1 5" id="KW-0349">Heme</keyword>
<dbReference type="InterPro" id="IPR036400">
    <property type="entry name" value="Cyt_B5-like_heme/steroid_sf"/>
</dbReference>
<proteinExistence type="inferred from homology"/>
<dbReference type="PROSITE" id="PS50255">
    <property type="entry name" value="CYTOCHROME_B5_2"/>
    <property type="match status" value="1"/>
</dbReference>
<dbReference type="Pfam" id="PF00173">
    <property type="entry name" value="Cyt-b5"/>
    <property type="match status" value="1"/>
</dbReference>
<feature type="transmembrane region" description="Helical" evidence="5">
    <location>
        <begin position="27"/>
        <end position="44"/>
    </location>
</feature>
<keyword evidence="5" id="KW-0812">Transmembrane</keyword>
<dbReference type="InterPro" id="IPR001199">
    <property type="entry name" value="Cyt_B5-like_heme/steroid-bd"/>
</dbReference>
<dbReference type="InterPro" id="IPR050668">
    <property type="entry name" value="Cytochrome_b5"/>
</dbReference>
<dbReference type="GO" id="GO:0046872">
    <property type="term" value="F:metal ion binding"/>
    <property type="evidence" value="ECO:0007669"/>
    <property type="project" value="UniProtKB-UniRule"/>
</dbReference>
<dbReference type="PROSITE" id="PS00191">
    <property type="entry name" value="CYTOCHROME_B5_1"/>
    <property type="match status" value="1"/>
</dbReference>
<evidence type="ECO:0000256" key="2">
    <source>
        <dbReference type="ARBA" id="ARBA00022723"/>
    </source>
</evidence>
<dbReference type="InterPro" id="IPR018506">
    <property type="entry name" value="Cyt_B5_heme-BS"/>
</dbReference>
<name>A0A7S2X7H9_9EUKA</name>
<sequence>MSIAATFLAMMPELAAAFQADENTSLVLGVVATAAAVAGGFLVVRCQRSKLEVVEDNEDVDTAGEEITEENSGVQVNRSKEITMEEVEKHNEEGSCWIVVEKKVYDATPYLEKHPGGAYAVMQFAGQDATEDYKEIHSKTADRILSCHQIGVLKE</sequence>
<dbReference type="PRINTS" id="PR00363">
    <property type="entry name" value="CYTOCHROMEB5"/>
</dbReference>
<dbReference type="EMBL" id="HBHP01007563">
    <property type="protein sequence ID" value="CAD9753432.1"/>
    <property type="molecule type" value="Transcribed_RNA"/>
</dbReference>
<keyword evidence="3 5" id="KW-0408">Iron</keyword>
<evidence type="ECO:0000256" key="1">
    <source>
        <dbReference type="ARBA" id="ARBA00022617"/>
    </source>
</evidence>
<keyword evidence="5" id="KW-0472">Membrane</keyword>
<evidence type="ECO:0000256" key="6">
    <source>
        <dbReference type="SAM" id="SignalP"/>
    </source>
</evidence>
<dbReference type="GO" id="GO:0020037">
    <property type="term" value="F:heme binding"/>
    <property type="evidence" value="ECO:0007669"/>
    <property type="project" value="UniProtKB-UniRule"/>
</dbReference>
<dbReference type="SMART" id="SM01117">
    <property type="entry name" value="Cyt-b5"/>
    <property type="match status" value="1"/>
</dbReference>
<keyword evidence="5" id="KW-1133">Transmembrane helix</keyword>
<feature type="signal peptide" evidence="6">
    <location>
        <begin position="1"/>
        <end position="17"/>
    </location>
</feature>
<dbReference type="Gene3D" id="3.10.120.10">
    <property type="entry name" value="Cytochrome b5-like heme/steroid binding domain"/>
    <property type="match status" value="1"/>
</dbReference>
<evidence type="ECO:0000259" key="7">
    <source>
        <dbReference type="PROSITE" id="PS50255"/>
    </source>
</evidence>
<accession>A0A7S2X7H9</accession>
<feature type="domain" description="Cytochrome b5 heme-binding" evidence="7">
    <location>
        <begin position="79"/>
        <end position="154"/>
    </location>
</feature>
<comment type="similarity">
    <text evidence="4 5">Belongs to the cytochrome b5 family.</text>
</comment>
<evidence type="ECO:0000256" key="5">
    <source>
        <dbReference type="RuleBase" id="RU362121"/>
    </source>
</evidence>
<protein>
    <recommendedName>
        <fullName evidence="7">Cytochrome b5 heme-binding domain-containing protein</fullName>
    </recommendedName>
</protein>
<evidence type="ECO:0000313" key="8">
    <source>
        <dbReference type="EMBL" id="CAD9753432.1"/>
    </source>
</evidence>
<dbReference type="FunFam" id="3.10.120.10:FF:000007">
    <property type="entry name" value="Sulfite oxidase, mitochondrial"/>
    <property type="match status" value="1"/>
</dbReference>
<dbReference type="PANTHER" id="PTHR19359">
    <property type="entry name" value="CYTOCHROME B5"/>
    <property type="match status" value="1"/>
</dbReference>
<gene>
    <name evidence="8" type="ORF">LSP00402_LOCUS4688</name>
</gene>
<dbReference type="GO" id="GO:0016020">
    <property type="term" value="C:membrane"/>
    <property type="evidence" value="ECO:0007669"/>
    <property type="project" value="TreeGrafter"/>
</dbReference>
<dbReference type="SUPFAM" id="SSF55856">
    <property type="entry name" value="Cytochrome b5-like heme/steroid binding domain"/>
    <property type="match status" value="1"/>
</dbReference>
<organism evidence="8">
    <name type="scientific">Lotharella oceanica</name>
    <dbReference type="NCBI Taxonomy" id="641309"/>
    <lineage>
        <taxon>Eukaryota</taxon>
        <taxon>Sar</taxon>
        <taxon>Rhizaria</taxon>
        <taxon>Cercozoa</taxon>
        <taxon>Chlorarachniophyceae</taxon>
        <taxon>Lotharella</taxon>
    </lineage>
</organism>
<keyword evidence="6" id="KW-0732">Signal</keyword>
<keyword evidence="2 5" id="KW-0479">Metal-binding</keyword>